<keyword evidence="3" id="KW-1185">Reference proteome</keyword>
<protein>
    <submittedName>
        <fullName evidence="2">Uncharacterized protein</fullName>
    </submittedName>
</protein>
<accession>A0AAN0MF29</accession>
<proteinExistence type="predicted"/>
<feature type="signal peptide" evidence="1">
    <location>
        <begin position="1"/>
        <end position="28"/>
    </location>
</feature>
<dbReference type="AlphaFoldDB" id="A0AAN0MF29"/>
<dbReference type="KEGG" id="broo:brsh051_02370"/>
<gene>
    <name evidence="2" type="ORF">brsh051_02370</name>
</gene>
<dbReference type="Proteomes" id="UP001431656">
    <property type="component" value="Chromosome"/>
</dbReference>
<keyword evidence="1" id="KW-0732">Signal</keyword>
<sequence>MIRHLPKALASLITLVIVLCAGITQASAAPPTPTPAPQGTWVFTASKPEMNATHAMGKFGASVDVGSSSNTLRWYFQLSSAMSAMAVSPMDCKATLNGRLGSPYSDYHPNIPASYLWHSSIPALSYNTEYKLEGNCRYNAYTGTSYGNMVVAWAFRFKIDQNAKAASMDPQDSTLDINSTQIEFIEVSDASSEDSETSQVFEVVPTANPYIPGYDIVGVLTLY</sequence>
<evidence type="ECO:0000313" key="2">
    <source>
        <dbReference type="EMBL" id="BEH00956.1"/>
    </source>
</evidence>
<dbReference type="RefSeq" id="WP_278951299.1">
    <property type="nucleotide sequence ID" value="NZ_AP028056.1"/>
</dbReference>
<dbReference type="EMBL" id="AP028056">
    <property type="protein sequence ID" value="BEH00956.1"/>
    <property type="molecule type" value="Genomic_DNA"/>
</dbReference>
<evidence type="ECO:0000313" key="3">
    <source>
        <dbReference type="Proteomes" id="UP001431656"/>
    </source>
</evidence>
<organism evidence="2 3">
    <name type="scientific">Brooklawnia propionicigenes</name>
    <dbReference type="NCBI Taxonomy" id="3041175"/>
    <lineage>
        <taxon>Bacteria</taxon>
        <taxon>Bacillati</taxon>
        <taxon>Actinomycetota</taxon>
        <taxon>Actinomycetes</taxon>
        <taxon>Propionibacteriales</taxon>
        <taxon>Propionibacteriaceae</taxon>
        <taxon>Brooklawnia</taxon>
    </lineage>
</organism>
<reference evidence="2" key="1">
    <citation type="journal article" date="2024" name="Int. J. Syst. Evol. Microbiol.">
        <title>Brooklawnia propionicigenes sp. nov., a facultatively anaerobic, propionate-producing bacterium isolated from a methanogenic reactor treating waste from cattle farms.</title>
        <authorList>
            <person name="Akita Y."/>
            <person name="Ueki A."/>
            <person name="Tonouchi A."/>
            <person name="Sugawara Y."/>
            <person name="Honma S."/>
            <person name="Kaku N."/>
            <person name="Ueki K."/>
        </authorList>
    </citation>
    <scope>NUCLEOTIDE SEQUENCE</scope>
    <source>
        <strain evidence="2">SH051</strain>
    </source>
</reference>
<feature type="chain" id="PRO_5042960168" evidence="1">
    <location>
        <begin position="29"/>
        <end position="223"/>
    </location>
</feature>
<name>A0AAN0MF29_9ACTN</name>
<evidence type="ECO:0000256" key="1">
    <source>
        <dbReference type="SAM" id="SignalP"/>
    </source>
</evidence>